<dbReference type="AlphaFoldDB" id="A0A2S2E486"/>
<reference evidence="3 4" key="1">
    <citation type="submission" date="2018-05" db="EMBL/GenBank/DDBJ databases">
        <title>Salinimonas sp. HMF8227 Genome sequencing and assembly.</title>
        <authorList>
            <person name="Kang H."/>
            <person name="Kang J."/>
            <person name="Cha I."/>
            <person name="Kim H."/>
            <person name="Joh K."/>
        </authorList>
    </citation>
    <scope>NUCLEOTIDE SEQUENCE [LARGE SCALE GENOMIC DNA]</scope>
    <source>
        <strain evidence="3 4">HMF8227</strain>
    </source>
</reference>
<sequence length="304" mass="35194">MIAETADTRVERVETVAMKRTVLALTVLIALPVTAGVRHYSADINESQWQLTDSSRLQCRLEHNIPGYGDAMFTSRASKQLNLEFELDMLSLPSEYGAAAVYSAPPEWMPGQMQRRLAEMPIRKQYNGDLPQKTAWTMLSELEKGYWPTIYYQDWYNRYDRVAVELNASNFIGEYQSFVRCVSSLLKFSFEDISYSVLQYKKNSDEFTRASEKKLSMIAQYLREDPGIELVLVDAYTDSWGGSWHNRELSKQRAQRVKRFFEENGIDSDRIETTAHGERRHIADNAREVTRAKNRRVVIRMAKS</sequence>
<dbReference type="PANTHER" id="PTHR30329">
    <property type="entry name" value="STATOR ELEMENT OF FLAGELLAR MOTOR COMPLEX"/>
    <property type="match status" value="1"/>
</dbReference>
<dbReference type="Gene3D" id="3.30.1330.60">
    <property type="entry name" value="OmpA-like domain"/>
    <property type="match status" value="1"/>
</dbReference>
<proteinExistence type="predicted"/>
<keyword evidence="3" id="KW-0282">Flagellum</keyword>
<accession>A0A2S2E486</accession>
<evidence type="ECO:0000256" key="1">
    <source>
        <dbReference type="PROSITE-ProRule" id="PRU00473"/>
    </source>
</evidence>
<organism evidence="3 4">
    <name type="scientific">Saliniradius amylolyticus</name>
    <dbReference type="NCBI Taxonomy" id="2183582"/>
    <lineage>
        <taxon>Bacteria</taxon>
        <taxon>Pseudomonadati</taxon>
        <taxon>Pseudomonadota</taxon>
        <taxon>Gammaproteobacteria</taxon>
        <taxon>Alteromonadales</taxon>
        <taxon>Alteromonadaceae</taxon>
        <taxon>Saliniradius</taxon>
    </lineage>
</organism>
<dbReference type="KEGG" id="salh:HMF8227_01984"/>
<keyword evidence="3" id="KW-0966">Cell projection</keyword>
<dbReference type="InterPro" id="IPR041544">
    <property type="entry name" value="MotY_N"/>
</dbReference>
<dbReference type="EMBL" id="CP029347">
    <property type="protein sequence ID" value="AWL12454.1"/>
    <property type="molecule type" value="Genomic_DNA"/>
</dbReference>
<gene>
    <name evidence="3" type="ORF">HMF8227_01984</name>
</gene>
<name>A0A2S2E486_9ALTE</name>
<feature type="domain" description="OmpA-like" evidence="2">
    <location>
        <begin position="188"/>
        <end position="304"/>
    </location>
</feature>
<protein>
    <submittedName>
        <fullName evidence="3">Sodium-type flagellar protein MotY</fullName>
    </submittedName>
</protein>
<dbReference type="Gene3D" id="2.60.40.2540">
    <property type="match status" value="1"/>
</dbReference>
<dbReference type="GO" id="GO:0016020">
    <property type="term" value="C:membrane"/>
    <property type="evidence" value="ECO:0007669"/>
    <property type="project" value="UniProtKB-UniRule"/>
</dbReference>
<dbReference type="PROSITE" id="PS51123">
    <property type="entry name" value="OMPA_2"/>
    <property type="match status" value="1"/>
</dbReference>
<dbReference type="InterPro" id="IPR006665">
    <property type="entry name" value="OmpA-like"/>
</dbReference>
<dbReference type="SUPFAM" id="SSF103088">
    <property type="entry name" value="OmpA-like"/>
    <property type="match status" value="1"/>
</dbReference>
<dbReference type="InterPro" id="IPR050330">
    <property type="entry name" value="Bact_OuterMem_StrucFunc"/>
</dbReference>
<dbReference type="PRINTS" id="PR01023">
    <property type="entry name" value="NAFLGMOTY"/>
</dbReference>
<evidence type="ECO:0000313" key="3">
    <source>
        <dbReference type="EMBL" id="AWL12454.1"/>
    </source>
</evidence>
<dbReference type="InterPro" id="IPR036737">
    <property type="entry name" value="OmpA-like_sf"/>
</dbReference>
<keyword evidence="4" id="KW-1185">Reference proteome</keyword>
<evidence type="ECO:0000313" key="4">
    <source>
        <dbReference type="Proteomes" id="UP000245728"/>
    </source>
</evidence>
<dbReference type="Pfam" id="PF18393">
    <property type="entry name" value="MotY_N"/>
    <property type="match status" value="1"/>
</dbReference>
<dbReference type="Proteomes" id="UP000245728">
    <property type="component" value="Chromosome"/>
</dbReference>
<keyword evidence="1" id="KW-0472">Membrane</keyword>
<keyword evidence="3" id="KW-0969">Cilium</keyword>
<dbReference type="CDD" id="cd07185">
    <property type="entry name" value="OmpA_C-like"/>
    <property type="match status" value="1"/>
</dbReference>
<dbReference type="Pfam" id="PF00691">
    <property type="entry name" value="OmpA"/>
    <property type="match status" value="1"/>
</dbReference>
<dbReference type="PANTHER" id="PTHR30329:SF21">
    <property type="entry name" value="LIPOPROTEIN YIAD-RELATED"/>
    <property type="match status" value="1"/>
</dbReference>
<evidence type="ECO:0000259" key="2">
    <source>
        <dbReference type="PROSITE" id="PS51123"/>
    </source>
</evidence>